<organism evidence="2 3">
    <name type="scientific">Blautia stercoris</name>
    <dbReference type="NCBI Taxonomy" id="871664"/>
    <lineage>
        <taxon>Bacteria</taxon>
        <taxon>Bacillati</taxon>
        <taxon>Bacillota</taxon>
        <taxon>Clostridia</taxon>
        <taxon>Lachnospirales</taxon>
        <taxon>Lachnospiraceae</taxon>
        <taxon>Blautia</taxon>
    </lineage>
</organism>
<name>A0ABR7P905_9FIRM</name>
<dbReference type="Pfam" id="PF14512">
    <property type="entry name" value="TM1586_NiRdase"/>
    <property type="match status" value="1"/>
</dbReference>
<evidence type="ECO:0000313" key="3">
    <source>
        <dbReference type="Proteomes" id="UP000661649"/>
    </source>
</evidence>
<dbReference type="CDD" id="cd02062">
    <property type="entry name" value="Nitro_FMN_reductase"/>
    <property type="match status" value="1"/>
</dbReference>
<dbReference type="PANTHER" id="PTHR23026:SF100">
    <property type="entry name" value="NITROREDUCTASE"/>
    <property type="match status" value="1"/>
</dbReference>
<dbReference type="RefSeq" id="WP_187558297.1">
    <property type="nucleotide sequence ID" value="NZ_JACRTP010000001.1"/>
</dbReference>
<reference evidence="2 3" key="1">
    <citation type="submission" date="2020-08" db="EMBL/GenBank/DDBJ databases">
        <title>Genome public.</title>
        <authorList>
            <person name="Liu C."/>
            <person name="Sun Q."/>
        </authorList>
    </citation>
    <scope>NUCLEOTIDE SEQUENCE [LARGE SCALE GENOMIC DNA]</scope>
    <source>
        <strain evidence="2 3">3_YM_SP_D4_24.mj</strain>
    </source>
</reference>
<dbReference type="Gene3D" id="3.40.109.10">
    <property type="entry name" value="NADH Oxidase"/>
    <property type="match status" value="1"/>
</dbReference>
<accession>A0ABR7P905</accession>
<dbReference type="PANTHER" id="PTHR23026">
    <property type="entry name" value="NADPH NITROREDUCTASE"/>
    <property type="match status" value="1"/>
</dbReference>
<evidence type="ECO:0000259" key="1">
    <source>
        <dbReference type="Pfam" id="PF14512"/>
    </source>
</evidence>
<keyword evidence="3" id="KW-1185">Reference proteome</keyword>
<protein>
    <submittedName>
        <fullName evidence="2">Nitroreductase family protein</fullName>
    </submittedName>
</protein>
<feature type="domain" description="Putative nitroreductase TM1586" evidence="1">
    <location>
        <begin position="2"/>
        <end position="222"/>
    </location>
</feature>
<dbReference type="InterPro" id="IPR050627">
    <property type="entry name" value="Nitroreductase/BluB"/>
</dbReference>
<dbReference type="InterPro" id="IPR000415">
    <property type="entry name" value="Nitroreductase-like"/>
</dbReference>
<dbReference type="EMBL" id="JACRTP010000001">
    <property type="protein sequence ID" value="MBC8627892.1"/>
    <property type="molecule type" value="Genomic_DNA"/>
</dbReference>
<proteinExistence type="predicted"/>
<dbReference type="InterPro" id="IPR029478">
    <property type="entry name" value="TM1586_NiRdase"/>
</dbReference>
<dbReference type="Proteomes" id="UP000661649">
    <property type="component" value="Unassembled WGS sequence"/>
</dbReference>
<dbReference type="SUPFAM" id="SSF55469">
    <property type="entry name" value="FMN-dependent nitroreductase-like"/>
    <property type="match status" value="2"/>
</dbReference>
<gene>
    <name evidence="2" type="ORF">H8712_04540</name>
</gene>
<comment type="caution">
    <text evidence="2">The sequence shown here is derived from an EMBL/GenBank/DDBJ whole genome shotgun (WGS) entry which is preliminary data.</text>
</comment>
<dbReference type="Gene3D" id="3.40.109.30">
    <property type="entry name" value="putative nitroreductase (tm1586), domain 2"/>
    <property type="match status" value="1"/>
</dbReference>
<sequence>MNLYEAIFLRKSVRNYEMEALKPSLLTEIKDYCKQIEGLNPGITTDISIIDNTKGQYKRVHLLGVKAPYYLAFYSEDKDKAMLNAGYILEQLALFLCTKGLGTCFLGNVKPKFGNTNKGNMKCMIMMAFGKSRGAHTRKPSEAKRMSLQELCVYKEVPRQWVKQLLEAARLAPSSMNSQPWRFVVYDNRIHVFSKKHNITYFGMGKYDEFNLGVMFSHLMIVAEELWLDWDLIRLEDISHKNFSNCDYVMSAVLRT</sequence>
<evidence type="ECO:0000313" key="2">
    <source>
        <dbReference type="EMBL" id="MBC8627892.1"/>
    </source>
</evidence>